<comment type="caution">
    <text evidence="15">The sequence shown here is derived from an EMBL/GenBank/DDBJ whole genome shotgun (WGS) entry which is preliminary data.</text>
</comment>
<dbReference type="InterPro" id="IPR052431">
    <property type="entry name" value="SKI2_subfamily_helicases"/>
</dbReference>
<keyword evidence="10" id="KW-0175">Coiled coil</keyword>
<feature type="domain" description="Helicase ATP-binding" evidence="12">
    <location>
        <begin position="1982"/>
        <end position="2155"/>
    </location>
</feature>
<evidence type="ECO:0000259" key="13">
    <source>
        <dbReference type="PROSITE" id="PS51194"/>
    </source>
</evidence>
<feature type="domain" description="Helicase C-terminal" evidence="13">
    <location>
        <begin position="2183"/>
        <end position="2328"/>
    </location>
</feature>
<dbReference type="Proteomes" id="UP000663882">
    <property type="component" value="Unassembled WGS sequence"/>
</dbReference>
<comment type="similarity">
    <text evidence="8">Belongs to the DEAD box helicase family. DECD subfamily.</text>
</comment>
<evidence type="ECO:0000256" key="6">
    <source>
        <dbReference type="ARBA" id="ARBA00022840"/>
    </source>
</evidence>
<dbReference type="FunFam" id="3.40.50.300:FF:000111">
    <property type="entry name" value="DEAD-box ATP-dependent RNA helicase"/>
    <property type="match status" value="1"/>
</dbReference>
<dbReference type="SMART" id="SM00490">
    <property type="entry name" value="HELICc"/>
    <property type="match status" value="2"/>
</dbReference>
<dbReference type="GO" id="GO:0005634">
    <property type="term" value="C:nucleus"/>
    <property type="evidence" value="ECO:0007669"/>
    <property type="project" value="UniProtKB-SubCell"/>
</dbReference>
<evidence type="ECO:0000259" key="12">
    <source>
        <dbReference type="PROSITE" id="PS51192"/>
    </source>
</evidence>
<dbReference type="GO" id="GO:0016787">
    <property type="term" value="F:hydrolase activity"/>
    <property type="evidence" value="ECO:0007669"/>
    <property type="project" value="UniProtKB-KW"/>
</dbReference>
<dbReference type="PANTHER" id="PTHR44533:SF4">
    <property type="entry name" value="DEAD_H RNA HELICASE, PUTATIVE-RELATED"/>
    <property type="match status" value="1"/>
</dbReference>
<feature type="compositionally biased region" description="Acidic residues" evidence="11">
    <location>
        <begin position="1359"/>
        <end position="1371"/>
    </location>
</feature>
<feature type="domain" description="DEAD-box RNA helicase Q" evidence="14">
    <location>
        <begin position="1951"/>
        <end position="1979"/>
    </location>
</feature>
<evidence type="ECO:0000256" key="3">
    <source>
        <dbReference type="ARBA" id="ARBA00022741"/>
    </source>
</evidence>
<feature type="domain" description="Helicase ATP-binding" evidence="12">
    <location>
        <begin position="965"/>
        <end position="1127"/>
    </location>
</feature>
<dbReference type="InterPro" id="IPR011545">
    <property type="entry name" value="DEAD/DEAH_box_helicase_dom"/>
</dbReference>
<dbReference type="EMBL" id="CAJNOO010001484">
    <property type="protein sequence ID" value="CAF1159940.1"/>
    <property type="molecule type" value="Genomic_DNA"/>
</dbReference>
<evidence type="ECO:0000313" key="16">
    <source>
        <dbReference type="Proteomes" id="UP000663882"/>
    </source>
</evidence>
<keyword evidence="5" id="KW-0347">Helicase</keyword>
<feature type="compositionally biased region" description="Basic and acidic residues" evidence="11">
    <location>
        <begin position="95"/>
        <end position="107"/>
    </location>
</feature>
<dbReference type="PANTHER" id="PTHR44533">
    <property type="entry name" value="DEAD/H RNA HELICASE, PUTATIVE-RELATED"/>
    <property type="match status" value="1"/>
</dbReference>
<dbReference type="PROSITE" id="PS51195">
    <property type="entry name" value="Q_MOTIF"/>
    <property type="match status" value="1"/>
</dbReference>
<dbReference type="SUPFAM" id="SSF52540">
    <property type="entry name" value="P-loop containing nucleoside triphosphate hydrolases"/>
    <property type="match status" value="2"/>
</dbReference>
<keyword evidence="3" id="KW-0547">Nucleotide-binding</keyword>
<protein>
    <recommendedName>
        <fullName evidence="2">RNA helicase</fullName>
        <ecNumber evidence="2">3.6.4.13</ecNumber>
    </recommendedName>
</protein>
<evidence type="ECO:0000256" key="2">
    <source>
        <dbReference type="ARBA" id="ARBA00012552"/>
    </source>
</evidence>
<dbReference type="GO" id="GO:0003724">
    <property type="term" value="F:RNA helicase activity"/>
    <property type="evidence" value="ECO:0007669"/>
    <property type="project" value="UniProtKB-EC"/>
</dbReference>
<dbReference type="OrthoDB" id="64767at2759"/>
<evidence type="ECO:0000256" key="8">
    <source>
        <dbReference type="ARBA" id="ARBA00038213"/>
    </source>
</evidence>
<dbReference type="GO" id="GO:0003676">
    <property type="term" value="F:nucleic acid binding"/>
    <property type="evidence" value="ECO:0007669"/>
    <property type="project" value="InterPro"/>
</dbReference>
<keyword evidence="7" id="KW-0539">Nucleus</keyword>
<dbReference type="Pfam" id="PF00271">
    <property type="entry name" value="Helicase_C"/>
    <property type="match status" value="1"/>
</dbReference>
<sequence length="2405" mass="280576">MNNQIETFINYLLDTETTSEISFIENDHKKNELFQLHYIKDWEHMVLRKLQQVHRNGITSTLNNVDSSQKSESEISSEVSTASSSEDDEEEDEDNTNKKSIQNEHTHHSSKTTHIYVNIVHQCQRLLRILYYCQQHYVHFNELYFFAIEQCLKSDNDKIVTIVLKQIASHIFEGISNDNESQRLIRDLPLDTLSSIISSLHQPMLTIIQTLLSKNKMEIYTTNFLANHIDILYPCTSHFLDVRREFRDSTHYLIDGDSLILSIAHHININLNLNYGNTLHVIFIIERILLTFFYQSNQCNYTLIFFDCHYHLYQQENSILSLIRSCLIIHLSKNIDKYRTVRLQQFSSWLSNEYLKFIQEEKPMFLFYHDMSTFNKENDKLLSKDILEKLFYTYRLFGNYHQYVVQCQLYLMNKLILTETTVQCFQIQFNRMYPKQLLNELVKTVSSDLNIMNNIQERDWNKFEILCQDISENDIRLFLYLKTIVDFIEENIHERFVQFFSPLLILHVALLIRLSLIDRHLPSSIPSIIYSSTFSQYIIQFQQRLSSNLFASNVSSLSYSKIADLFDGRLFTFTLYQIYQSSKISLDSKTYVIVKQSLDLLNIPSNENIFQDIVKELIHSNDIFFSSLLSTNQSTIIQQQNRQKIVRISNPFVDAYLKPIFSSNDTLTFDMIRPDDNYIIQYKDKHYWQTYKEVGNEIDRIRDKNIKKNGTQDYRYRTRNQQKLYDYFTLYGKSLTTRDVRDSQSQIVLPVASTPLLSNKENCIDQTDSVASSGNKKKQQHKNQPKKVLPTKAEMIIEKNKQRILDKRINDETDKVINVETRLKQISSDNYSDAIDLIDECLPSFETSMKRLELLKKKLDLQRKYLRILKKKNLLTLEEKSKLELLQIGFFATLCEITHLENLVDAFNEKKKFMEELIDDLPLDTEKWYRFQFEKINSRLPRREQGIRDERISDFIPDPWQVKFLDGVDKQQSIIIVASTASGKTYASYYAMGKVLKDKDDTNGICVYIAPTKALINQVAGTIHSKFGPVFGTFTRDYEMNMEKCRILVTIPECLEMLLLSPKHQQWCQRIRYCIFDEIHCMSADIGSDVWERTMLLINCPMIGLSATVNNGENLQHWIEHVEKQRSILFKTSIPRPVCFISHLERLADLNKYLYSNRQLHPLHPIGLMNSKQLTSRGLPQDLSLSPCETLRLNEAMQKTNVKNNQIPTLTEYFSPNWIVERNMCNTYSRLVCNQFNDLIQNNENSIIDSISSSLNPITSNKINYPEIKPMSSLIGEFVLTLKEKNLLPCIVFTDSRSLCEELAENVAQYFEELENELRRTKYKYQIEAIEKRLIQIEKAQKTAKAKKIVKSSKKRGDDEEEEDDKPVDLQQMEEEDQSYLRLSGYEQDLLNGILEEGTLANQRTCDRELVDRLMERVASVNPRLVRYIKRGVAYHHPQLNNKGRLAVEGLFRNRYVQIIFSTWTLALGIHMPTKTVAFVKDSIQLDALQYRQSSGRAGRRGFDVQGNIVFLDIPMSKIRHLTIAAIPNIQTHITTSVTFLMRLLYLYSNAEDKKDAINRSLIALQCPFNAQTSMTHHLIDIQTRYHCLHTLDFLYRLNLINHQGDLIGLAGFLTELHHFEPANILFGYLMDTKLFHELNDDEQIINLLAYLFTNRPWLMIRQQVNNSLSVKDKLLFNSKFSLQSISSEIHQRIQTYNALVKEIYGFYIENVLKKMRSFNDYQEYILPFSNISFNQSSDYDNGTFEYNLHHHYSQQSQNPSISPFAGPSGLTHEQFMSNYNPTIGSWDLAYNIDLSTRIVPYVDIDARDHTNSAYYLNSYALDFFRHGSEKLLMSENELDRSETYHLLSDFFLSLTSIKTSLHTIMENEIKHIDNNDVKFFNVLNKNLSNIQDQFSSMTDELELLNYDDADEVSRKEDKNTNTGVTSVENETLIGTESETIRGSSVSIHFNCFKDFHFKPELLRAIMYRGFEHPSEVQRECIPQAILGTDIVCQAKSGMGKTAVFILATLQQLEPVDGQVSVIVLCHTSELAFQISREYEYFCKYLPTIKVSVFFGGLSIRNDEDVLKKNCPHIVVGTIGRILALAKSKALNLRYVKHFIIDECDKVLGSRDMRRDVQEIFKMTPQEKQVLMFSATLSKEIRPVCKKLMQEPMEIYIDNETQLILHGLRQHYIKLCENEKSQKLMNLLDKLEFNQVVIFVKSLPRCTALCKFLIEQSFPAVEIHRGMPQQERLACYKKFKDFQTRILVTTNLFERGIDIERINIVFNYDMPENSDTYLHRVSRTGRFGTKGLAITYVANESDAAILNEVQNRFQVQITEMPDEIDVATYIENPIRHFNADHFYDLLNDVNINAALTILFYHQTKIIYLIDGFNRNVLLRKIKLQINTISAVQATEITTSNHVKIK</sequence>
<feature type="region of interest" description="Disordered" evidence="11">
    <location>
        <begin position="61"/>
        <end position="107"/>
    </location>
</feature>
<dbReference type="Pfam" id="PF26076">
    <property type="entry name" value="WHD_DDX60"/>
    <property type="match status" value="1"/>
</dbReference>
<evidence type="ECO:0000259" key="14">
    <source>
        <dbReference type="PROSITE" id="PS51195"/>
    </source>
</evidence>
<dbReference type="PROSITE" id="PS51194">
    <property type="entry name" value="HELICASE_CTER"/>
    <property type="match status" value="2"/>
</dbReference>
<gene>
    <name evidence="15" type="ORF">RFH988_LOCUS22383</name>
</gene>
<dbReference type="CDD" id="cd17950">
    <property type="entry name" value="DEADc_DDX39"/>
    <property type="match status" value="1"/>
</dbReference>
<dbReference type="CDD" id="cd18787">
    <property type="entry name" value="SF2_C_DEAD"/>
    <property type="match status" value="1"/>
</dbReference>
<evidence type="ECO:0000256" key="10">
    <source>
        <dbReference type="SAM" id="Coils"/>
    </source>
</evidence>
<evidence type="ECO:0000256" key="4">
    <source>
        <dbReference type="ARBA" id="ARBA00022801"/>
    </source>
</evidence>
<evidence type="ECO:0000256" key="9">
    <source>
        <dbReference type="PROSITE-ProRule" id="PRU00552"/>
    </source>
</evidence>
<dbReference type="GO" id="GO:0005524">
    <property type="term" value="F:ATP binding"/>
    <property type="evidence" value="ECO:0007669"/>
    <property type="project" value="UniProtKB-KW"/>
</dbReference>
<evidence type="ECO:0000256" key="11">
    <source>
        <dbReference type="SAM" id="MobiDB-lite"/>
    </source>
</evidence>
<dbReference type="Gene3D" id="3.40.50.300">
    <property type="entry name" value="P-loop containing nucleotide triphosphate hydrolases"/>
    <property type="match status" value="4"/>
</dbReference>
<proteinExistence type="inferred from homology"/>
<evidence type="ECO:0000256" key="1">
    <source>
        <dbReference type="ARBA" id="ARBA00004123"/>
    </source>
</evidence>
<keyword evidence="6" id="KW-0067">ATP-binding</keyword>
<feature type="short sequence motif" description="Q motif" evidence="9">
    <location>
        <begin position="1951"/>
        <end position="1979"/>
    </location>
</feature>
<reference evidence="15" key="1">
    <citation type="submission" date="2021-02" db="EMBL/GenBank/DDBJ databases">
        <authorList>
            <person name="Nowell W R."/>
        </authorList>
    </citation>
    <scope>NUCLEOTIDE SEQUENCE</scope>
</reference>
<feature type="compositionally biased region" description="Acidic residues" evidence="11">
    <location>
        <begin position="85"/>
        <end position="94"/>
    </location>
</feature>
<comment type="subcellular location">
    <subcellularLocation>
        <location evidence="1">Nucleus</location>
    </subcellularLocation>
</comment>
<accession>A0A814TCM2</accession>
<dbReference type="SMART" id="SM00487">
    <property type="entry name" value="DEXDc"/>
    <property type="match status" value="2"/>
</dbReference>
<dbReference type="InterPro" id="IPR027417">
    <property type="entry name" value="P-loop_NTPase"/>
</dbReference>
<dbReference type="GO" id="GO:0005737">
    <property type="term" value="C:cytoplasm"/>
    <property type="evidence" value="ECO:0007669"/>
    <property type="project" value="TreeGrafter"/>
</dbReference>
<evidence type="ECO:0000313" key="15">
    <source>
        <dbReference type="EMBL" id="CAF1159940.1"/>
    </source>
</evidence>
<dbReference type="InterPro" id="IPR001650">
    <property type="entry name" value="Helicase_C-like"/>
</dbReference>
<feature type="region of interest" description="Disordered" evidence="11">
    <location>
        <begin position="1348"/>
        <end position="1371"/>
    </location>
</feature>
<dbReference type="InterPro" id="IPR014014">
    <property type="entry name" value="RNA_helicase_DEAD_Q_motif"/>
</dbReference>
<keyword evidence="4" id="KW-0378">Hydrolase</keyword>
<dbReference type="InterPro" id="IPR014001">
    <property type="entry name" value="Helicase_ATP-bd"/>
</dbReference>
<organism evidence="15 16">
    <name type="scientific">Rotaria sordida</name>
    <dbReference type="NCBI Taxonomy" id="392033"/>
    <lineage>
        <taxon>Eukaryota</taxon>
        <taxon>Metazoa</taxon>
        <taxon>Spiralia</taxon>
        <taxon>Gnathifera</taxon>
        <taxon>Rotifera</taxon>
        <taxon>Eurotatoria</taxon>
        <taxon>Bdelloidea</taxon>
        <taxon>Philodinida</taxon>
        <taxon>Philodinidae</taxon>
        <taxon>Rotaria</taxon>
    </lineage>
</organism>
<dbReference type="FunFam" id="3.40.50.300:FF:000168">
    <property type="entry name" value="DEAD-box ATP-dependent RNA helicase 56-like"/>
    <property type="match status" value="1"/>
</dbReference>
<feature type="domain" description="Helicase C-terminal" evidence="13">
    <location>
        <begin position="1385"/>
        <end position="1545"/>
    </location>
</feature>
<evidence type="ECO:0000256" key="7">
    <source>
        <dbReference type="ARBA" id="ARBA00023242"/>
    </source>
</evidence>
<name>A0A814TCM2_9BILA</name>
<dbReference type="PROSITE" id="PS51192">
    <property type="entry name" value="HELICASE_ATP_BIND_1"/>
    <property type="match status" value="2"/>
</dbReference>
<dbReference type="EC" id="3.6.4.13" evidence="2"/>
<feature type="coiled-coil region" evidence="10">
    <location>
        <begin position="1300"/>
        <end position="1347"/>
    </location>
</feature>
<feature type="region of interest" description="Disordered" evidence="11">
    <location>
        <begin position="767"/>
        <end position="788"/>
    </location>
</feature>
<dbReference type="InterPro" id="IPR059032">
    <property type="entry name" value="WHD_DDX60"/>
</dbReference>
<feature type="compositionally biased region" description="Basic residues" evidence="11">
    <location>
        <begin position="775"/>
        <end position="785"/>
    </location>
</feature>
<feature type="compositionally biased region" description="Low complexity" evidence="11">
    <location>
        <begin position="66"/>
        <end position="84"/>
    </location>
</feature>
<evidence type="ECO:0000256" key="5">
    <source>
        <dbReference type="ARBA" id="ARBA00022806"/>
    </source>
</evidence>
<dbReference type="FunFam" id="3.40.50.300:FF:001039">
    <property type="entry name" value="ATP-dependent RNA helicase DDX60"/>
    <property type="match status" value="1"/>
</dbReference>
<dbReference type="Pfam" id="PF00270">
    <property type="entry name" value="DEAD"/>
    <property type="match status" value="2"/>
</dbReference>